<reference evidence="1 2" key="1">
    <citation type="journal article" date="2013" name="Antonie Van Leeuwenhoek">
        <title>Sphingomonas ginsenosidivorax sp. nov., with the ability to transform ginsenosides.</title>
        <authorList>
            <person name="Jin X.F."/>
            <person name="Kim J.K."/>
            <person name="Liu Q.M."/>
            <person name="Kang M.S."/>
            <person name="He D."/>
            <person name="Jin F.X."/>
            <person name="Kim S.C."/>
            <person name="Im W.T."/>
        </authorList>
    </citation>
    <scope>NUCLEOTIDE SEQUENCE [LARGE SCALE GENOMIC DNA]</scope>
    <source>
        <strain evidence="1 2">KHI67</strain>
    </source>
</reference>
<comment type="caution">
    <text evidence="1">The sequence shown here is derived from an EMBL/GenBank/DDBJ whole genome shotgun (WGS) entry which is preliminary data.</text>
</comment>
<proteinExistence type="predicted"/>
<organism evidence="1 2">
    <name type="scientific">Sphingomonas ginsenosidivorax</name>
    <dbReference type="NCBI Taxonomy" id="862135"/>
    <lineage>
        <taxon>Bacteria</taxon>
        <taxon>Pseudomonadati</taxon>
        <taxon>Pseudomonadota</taxon>
        <taxon>Alphaproteobacteria</taxon>
        <taxon>Sphingomonadales</taxon>
        <taxon>Sphingomonadaceae</taxon>
        <taxon>Sphingomonas</taxon>
    </lineage>
</organism>
<keyword evidence="2" id="KW-1185">Reference proteome</keyword>
<dbReference type="Proteomes" id="UP000321250">
    <property type="component" value="Unassembled WGS sequence"/>
</dbReference>
<dbReference type="AlphaFoldDB" id="A0A5C6UP53"/>
<accession>A0A5C6UP53</accession>
<evidence type="ECO:0000313" key="2">
    <source>
        <dbReference type="Proteomes" id="UP000321250"/>
    </source>
</evidence>
<evidence type="ECO:0000313" key="1">
    <source>
        <dbReference type="EMBL" id="TXC72818.1"/>
    </source>
</evidence>
<dbReference type="OrthoDB" id="7473760at2"/>
<gene>
    <name evidence="1" type="ORF">FSB78_07315</name>
</gene>
<dbReference type="EMBL" id="VOQR01000001">
    <property type="protein sequence ID" value="TXC72818.1"/>
    <property type="molecule type" value="Genomic_DNA"/>
</dbReference>
<sequence length="85" mass="8926">MGAAFGLRVDSRADQPWASATFVGTQHVVRIAAPAIPVVRSWLAALPEAPFALRGHIVADLSVDAIEPVAGELHATLSVLTLEET</sequence>
<protein>
    <submittedName>
        <fullName evidence="1">Uncharacterized protein</fullName>
    </submittedName>
</protein>
<name>A0A5C6UP53_9SPHN</name>